<keyword evidence="9" id="KW-1185">Reference proteome</keyword>
<dbReference type="EMBL" id="JADFTS010000009">
    <property type="protein sequence ID" value="KAF9590539.1"/>
    <property type="molecule type" value="Genomic_DNA"/>
</dbReference>
<evidence type="ECO:0000313" key="9">
    <source>
        <dbReference type="Proteomes" id="UP000631114"/>
    </source>
</evidence>
<keyword evidence="4 7" id="KW-0812">Transmembrane</keyword>
<comment type="similarity">
    <text evidence="2">Belongs to the UbiA prenyltransferase family.</text>
</comment>
<feature type="transmembrane region" description="Helical" evidence="7">
    <location>
        <begin position="108"/>
        <end position="128"/>
    </location>
</feature>
<dbReference type="PANTHER" id="PTHR43009:SF7">
    <property type="entry name" value="HOMOGENTISATE GERANYLGERANYLTRANSFERASE, CHLOROPLASTIC"/>
    <property type="match status" value="1"/>
</dbReference>
<dbReference type="InterPro" id="IPR000537">
    <property type="entry name" value="UbiA_prenyltransferase"/>
</dbReference>
<accession>A0A835H1D6</accession>
<comment type="caution">
    <text evidence="8">The sequence shown here is derived from an EMBL/GenBank/DDBJ whole genome shotgun (WGS) entry which is preliminary data.</text>
</comment>
<feature type="transmembrane region" description="Helical" evidence="7">
    <location>
        <begin position="248"/>
        <end position="266"/>
    </location>
</feature>
<proteinExistence type="inferred from homology"/>
<dbReference type="InterPro" id="IPR044878">
    <property type="entry name" value="UbiA_sf"/>
</dbReference>
<evidence type="ECO:0000256" key="3">
    <source>
        <dbReference type="ARBA" id="ARBA00022679"/>
    </source>
</evidence>
<evidence type="ECO:0000256" key="6">
    <source>
        <dbReference type="ARBA" id="ARBA00023136"/>
    </source>
</evidence>
<protein>
    <submittedName>
        <fullName evidence="8">Uncharacterized protein</fullName>
    </submittedName>
</protein>
<sequence>MADLSLNYFVEVVKAVLPALLMNLYVVALNQLSDVESDKINKPYLPLPSGELSINTGKAIAATCFILSFAAGLRFYSPPSLLALVIYCLLGTVYSVDLPFLHWKNQPFLAGASIASVWSLLFPFGFFIHMQKYVLGKPVVFTKSLKFLVAFQFVFSSMMALFKDIPDVEGDTKFGYKSFAAHLGQEKVFWFCINVLLTAYGTAVVIGAFSPYIFNKLVIVLSHSLLGFMLVVRARSIDFTNKDSVSSAYAFIAQLFVAEFLLIPFIR</sequence>
<reference evidence="8 9" key="1">
    <citation type="submission" date="2020-10" db="EMBL/GenBank/DDBJ databases">
        <title>The Coptis chinensis genome and diversification of protoberbering-type alkaloids.</title>
        <authorList>
            <person name="Wang B."/>
            <person name="Shu S."/>
            <person name="Song C."/>
            <person name="Liu Y."/>
        </authorList>
    </citation>
    <scope>NUCLEOTIDE SEQUENCE [LARGE SCALE GENOMIC DNA]</scope>
    <source>
        <strain evidence="8">HL-2020</strain>
        <tissue evidence="8">Leaf</tissue>
    </source>
</reference>
<organism evidence="8 9">
    <name type="scientific">Coptis chinensis</name>
    <dbReference type="NCBI Taxonomy" id="261450"/>
    <lineage>
        <taxon>Eukaryota</taxon>
        <taxon>Viridiplantae</taxon>
        <taxon>Streptophyta</taxon>
        <taxon>Embryophyta</taxon>
        <taxon>Tracheophyta</taxon>
        <taxon>Spermatophyta</taxon>
        <taxon>Magnoliopsida</taxon>
        <taxon>Ranunculales</taxon>
        <taxon>Ranunculaceae</taxon>
        <taxon>Coptidoideae</taxon>
        <taxon>Coptis</taxon>
    </lineage>
</organism>
<evidence type="ECO:0000256" key="1">
    <source>
        <dbReference type="ARBA" id="ARBA00004508"/>
    </source>
</evidence>
<dbReference type="PANTHER" id="PTHR43009">
    <property type="entry name" value="HOMOGENTISATE SOLANESYLTRANSFERASE, CHLOROPLASTIC"/>
    <property type="match status" value="1"/>
</dbReference>
<feature type="transmembrane region" description="Helical" evidence="7">
    <location>
        <begin position="80"/>
        <end position="96"/>
    </location>
</feature>
<feature type="transmembrane region" description="Helical" evidence="7">
    <location>
        <begin position="217"/>
        <end position="236"/>
    </location>
</feature>
<dbReference type="GO" id="GO:0016020">
    <property type="term" value="C:membrane"/>
    <property type="evidence" value="ECO:0007669"/>
    <property type="project" value="UniProtKB-SubCell"/>
</dbReference>
<comment type="subcellular location">
    <subcellularLocation>
        <location evidence="1">Plastid</location>
        <location evidence="1">Chloroplast membrane</location>
        <topology evidence="1">Multi-pass membrane protein</topology>
    </subcellularLocation>
</comment>
<gene>
    <name evidence="8" type="ORF">IFM89_035857</name>
</gene>
<evidence type="ECO:0000313" key="8">
    <source>
        <dbReference type="EMBL" id="KAF9590539.1"/>
    </source>
</evidence>
<dbReference type="AlphaFoldDB" id="A0A835H1D6"/>
<keyword evidence="5 7" id="KW-1133">Transmembrane helix</keyword>
<evidence type="ECO:0000256" key="5">
    <source>
        <dbReference type="ARBA" id="ARBA00022989"/>
    </source>
</evidence>
<evidence type="ECO:0000256" key="2">
    <source>
        <dbReference type="ARBA" id="ARBA00005985"/>
    </source>
</evidence>
<feature type="transmembrane region" description="Helical" evidence="7">
    <location>
        <begin position="188"/>
        <end position="210"/>
    </location>
</feature>
<evidence type="ECO:0000256" key="7">
    <source>
        <dbReference type="SAM" id="Phobius"/>
    </source>
</evidence>
<feature type="transmembrane region" description="Helical" evidence="7">
    <location>
        <begin position="12"/>
        <end position="32"/>
    </location>
</feature>
<dbReference type="Gene3D" id="1.10.357.140">
    <property type="entry name" value="UbiA prenyltransferase"/>
    <property type="match status" value="1"/>
</dbReference>
<dbReference type="Pfam" id="PF01040">
    <property type="entry name" value="UbiA"/>
    <property type="match status" value="1"/>
</dbReference>
<feature type="transmembrane region" description="Helical" evidence="7">
    <location>
        <begin position="140"/>
        <end position="162"/>
    </location>
</feature>
<feature type="transmembrane region" description="Helical" evidence="7">
    <location>
        <begin position="52"/>
        <end position="73"/>
    </location>
</feature>
<dbReference type="OrthoDB" id="1502398at2759"/>
<dbReference type="GO" id="GO:0016765">
    <property type="term" value="F:transferase activity, transferring alkyl or aryl (other than methyl) groups"/>
    <property type="evidence" value="ECO:0007669"/>
    <property type="project" value="InterPro"/>
</dbReference>
<evidence type="ECO:0000256" key="4">
    <source>
        <dbReference type="ARBA" id="ARBA00022692"/>
    </source>
</evidence>
<dbReference type="Proteomes" id="UP000631114">
    <property type="component" value="Unassembled WGS sequence"/>
</dbReference>
<name>A0A835H1D6_9MAGN</name>
<keyword evidence="6 7" id="KW-0472">Membrane</keyword>
<keyword evidence="3" id="KW-0808">Transferase</keyword>